<name>A0A1C2DK40_9HYPH</name>
<feature type="transmembrane region" description="Helical" evidence="1">
    <location>
        <begin position="20"/>
        <end position="40"/>
    </location>
</feature>
<proteinExistence type="predicted"/>
<comment type="caution">
    <text evidence="2">The sequence shown here is derived from an EMBL/GenBank/DDBJ whole genome shotgun (WGS) entry which is preliminary data.</text>
</comment>
<evidence type="ECO:0000256" key="1">
    <source>
        <dbReference type="SAM" id="Phobius"/>
    </source>
</evidence>
<dbReference type="AlphaFoldDB" id="A0A1C2DK40"/>
<evidence type="ECO:0000313" key="3">
    <source>
        <dbReference type="Proteomes" id="UP000094412"/>
    </source>
</evidence>
<protein>
    <submittedName>
        <fullName evidence="2">Uncharacterized protein</fullName>
    </submittedName>
</protein>
<keyword evidence="1" id="KW-0472">Membrane</keyword>
<accession>A0A1C2DK40</accession>
<organism evidence="2 3">
    <name type="scientific">Mesorhizobium hungaricum</name>
    <dbReference type="NCBI Taxonomy" id="1566387"/>
    <lineage>
        <taxon>Bacteria</taxon>
        <taxon>Pseudomonadati</taxon>
        <taxon>Pseudomonadota</taxon>
        <taxon>Alphaproteobacteria</taxon>
        <taxon>Hyphomicrobiales</taxon>
        <taxon>Phyllobacteriaceae</taxon>
        <taxon>Mesorhizobium</taxon>
    </lineage>
</organism>
<feature type="transmembrane region" description="Helical" evidence="1">
    <location>
        <begin position="52"/>
        <end position="73"/>
    </location>
</feature>
<keyword evidence="1" id="KW-0812">Transmembrane</keyword>
<reference evidence="2 3" key="1">
    <citation type="submission" date="2016-08" db="EMBL/GenBank/DDBJ databases">
        <title>Whole genome sequence of Mesorhizobium sp. strain UASWS1009 isolated from industrial sewage.</title>
        <authorList>
            <person name="Crovadore J."/>
            <person name="Calmin G."/>
            <person name="Chablais R."/>
            <person name="Cochard B."/>
            <person name="Lefort F."/>
        </authorList>
    </citation>
    <scope>NUCLEOTIDE SEQUENCE [LARGE SCALE GENOMIC DNA]</scope>
    <source>
        <strain evidence="2 3">UASWS1009</strain>
    </source>
</reference>
<sequence>MSMPANEYKAGGVDAVDCDGPISALLFAIPALLLYGVGAVVNGHYFRDRLNLVIAVICTVACLLIAANIVGAAREQMLMDRDPQVCG</sequence>
<keyword evidence="1" id="KW-1133">Transmembrane helix</keyword>
<dbReference type="EMBL" id="MDEO01000035">
    <property type="protein sequence ID" value="OCX15139.1"/>
    <property type="molecule type" value="Genomic_DNA"/>
</dbReference>
<evidence type="ECO:0000313" key="2">
    <source>
        <dbReference type="EMBL" id="OCX15139.1"/>
    </source>
</evidence>
<keyword evidence="3" id="KW-1185">Reference proteome</keyword>
<dbReference type="Proteomes" id="UP000094412">
    <property type="component" value="Unassembled WGS sequence"/>
</dbReference>
<gene>
    <name evidence="2" type="ORF">QV13_19750</name>
</gene>